<keyword evidence="1" id="KW-0496">Mitochondrion</keyword>
<proteinExistence type="predicted"/>
<accession>A0A1Y0AZ50</accession>
<sequence>MKSYPLGAMKLPYFFLSSFFLRYSYLYEC</sequence>
<gene>
    <name evidence="1" type="ORF">AEK19_MT0162</name>
</gene>
<geneLocation type="mitochondrion" evidence="1"/>
<dbReference type="AlphaFoldDB" id="A0A1Y0AZ50"/>
<name>A0A1Y0AZ50_9LAMI</name>
<protein>
    <submittedName>
        <fullName evidence="1">Uncharacterized protein</fullName>
    </submittedName>
</protein>
<evidence type="ECO:0000313" key="1">
    <source>
        <dbReference type="EMBL" id="ART30445.1"/>
    </source>
</evidence>
<reference evidence="1" key="1">
    <citation type="submission" date="2017-03" db="EMBL/GenBank/DDBJ databases">
        <title>The mitochondrial genome of the carnivorous plant Utricularia reniformis (Lentibulariaceae): structure, comparative analysis and evolutionary landmarks.</title>
        <authorList>
            <person name="Silva S.R."/>
            <person name="Alvarenga D.O."/>
            <person name="Michael T.P."/>
            <person name="Miranda V.F.O."/>
            <person name="Varani A.M."/>
        </authorList>
    </citation>
    <scope>NUCLEOTIDE SEQUENCE</scope>
</reference>
<organism evidence="1">
    <name type="scientific">Utricularia reniformis</name>
    <dbReference type="NCBI Taxonomy" id="192314"/>
    <lineage>
        <taxon>Eukaryota</taxon>
        <taxon>Viridiplantae</taxon>
        <taxon>Streptophyta</taxon>
        <taxon>Embryophyta</taxon>
        <taxon>Tracheophyta</taxon>
        <taxon>Spermatophyta</taxon>
        <taxon>Magnoliopsida</taxon>
        <taxon>eudicotyledons</taxon>
        <taxon>Gunneridae</taxon>
        <taxon>Pentapetalae</taxon>
        <taxon>asterids</taxon>
        <taxon>lamiids</taxon>
        <taxon>Lamiales</taxon>
        <taxon>Lentibulariaceae</taxon>
        <taxon>Utricularia</taxon>
    </lineage>
</organism>
<dbReference type="EMBL" id="KY774314">
    <property type="protein sequence ID" value="ART30445.1"/>
    <property type="molecule type" value="Genomic_DNA"/>
</dbReference>